<organism evidence="1 2">
    <name type="scientific">Portunus trituberculatus</name>
    <name type="common">Swimming crab</name>
    <name type="synonym">Neptunus trituberculatus</name>
    <dbReference type="NCBI Taxonomy" id="210409"/>
    <lineage>
        <taxon>Eukaryota</taxon>
        <taxon>Metazoa</taxon>
        <taxon>Ecdysozoa</taxon>
        <taxon>Arthropoda</taxon>
        <taxon>Crustacea</taxon>
        <taxon>Multicrustacea</taxon>
        <taxon>Malacostraca</taxon>
        <taxon>Eumalacostraca</taxon>
        <taxon>Eucarida</taxon>
        <taxon>Decapoda</taxon>
        <taxon>Pleocyemata</taxon>
        <taxon>Brachyura</taxon>
        <taxon>Eubrachyura</taxon>
        <taxon>Portunoidea</taxon>
        <taxon>Portunidae</taxon>
        <taxon>Portuninae</taxon>
        <taxon>Portunus</taxon>
    </lineage>
</organism>
<evidence type="ECO:0000313" key="1">
    <source>
        <dbReference type="EMBL" id="MPC18251.1"/>
    </source>
</evidence>
<gene>
    <name evidence="1" type="primary">Emc8_1</name>
    <name evidence="1" type="ORF">E2C01_011130</name>
</gene>
<reference evidence="1 2" key="1">
    <citation type="submission" date="2019-05" db="EMBL/GenBank/DDBJ databases">
        <title>Another draft genome of Portunus trituberculatus and its Hox gene families provides insights of decapod evolution.</title>
        <authorList>
            <person name="Jeong J.-H."/>
            <person name="Song I."/>
            <person name="Kim S."/>
            <person name="Choi T."/>
            <person name="Kim D."/>
            <person name="Ryu S."/>
            <person name="Kim W."/>
        </authorList>
    </citation>
    <scope>NUCLEOTIDE SEQUENCE [LARGE SCALE GENOMIC DNA]</scope>
    <source>
        <tissue evidence="1">Muscle</tissue>
    </source>
</reference>
<dbReference type="Proteomes" id="UP000324222">
    <property type="component" value="Unassembled WGS sequence"/>
</dbReference>
<sequence length="74" mass="8483">MDVEYKLWHMWPQKNGQGNVHVEPGALDVVSQLLQRRVQHDVCDFDNHLDDLTCDWANPQINKLLTTLSAAAQD</sequence>
<name>A0A5B7DAA6_PORTR</name>
<evidence type="ECO:0000313" key="2">
    <source>
        <dbReference type="Proteomes" id="UP000324222"/>
    </source>
</evidence>
<dbReference type="Pfam" id="PF03665">
    <property type="entry name" value="UPF0172"/>
    <property type="match status" value="1"/>
</dbReference>
<protein>
    <submittedName>
        <fullName evidence="1">ER membrane protein complex subunit 8</fullName>
    </submittedName>
</protein>
<dbReference type="InterPro" id="IPR005366">
    <property type="entry name" value="EMC8/9"/>
</dbReference>
<accession>A0A5B7DAA6</accession>
<comment type="caution">
    <text evidence="1">The sequence shown here is derived from an EMBL/GenBank/DDBJ whole genome shotgun (WGS) entry which is preliminary data.</text>
</comment>
<dbReference type="GO" id="GO:0072546">
    <property type="term" value="C:EMC complex"/>
    <property type="evidence" value="ECO:0007669"/>
    <property type="project" value="InterPro"/>
</dbReference>
<dbReference type="AlphaFoldDB" id="A0A5B7DAA6"/>
<dbReference type="EMBL" id="VSRR010000662">
    <property type="protein sequence ID" value="MPC18251.1"/>
    <property type="molecule type" value="Genomic_DNA"/>
</dbReference>
<proteinExistence type="predicted"/>
<keyword evidence="2" id="KW-1185">Reference proteome</keyword>
<dbReference type="OrthoDB" id="194468at2759"/>